<protein>
    <recommendedName>
        <fullName evidence="4">Lipoprotein</fullName>
    </recommendedName>
</protein>
<accession>A0ABY4YRN7</accession>
<feature type="chain" id="PRO_5045582775" description="Lipoprotein" evidence="1">
    <location>
        <begin position="31"/>
        <end position="179"/>
    </location>
</feature>
<dbReference type="EMBL" id="CP099489">
    <property type="protein sequence ID" value="USQ79438.1"/>
    <property type="molecule type" value="Genomic_DNA"/>
</dbReference>
<dbReference type="RefSeq" id="WP_252592506.1">
    <property type="nucleotide sequence ID" value="NZ_CP099489.1"/>
</dbReference>
<organism evidence="2 3">
    <name type="scientific">Ornithinimicrobium faecis</name>
    <dbReference type="NCBI Taxonomy" id="2934158"/>
    <lineage>
        <taxon>Bacteria</taxon>
        <taxon>Bacillati</taxon>
        <taxon>Actinomycetota</taxon>
        <taxon>Actinomycetes</taxon>
        <taxon>Micrococcales</taxon>
        <taxon>Ornithinimicrobiaceae</taxon>
        <taxon>Ornithinimicrobium</taxon>
    </lineage>
</organism>
<reference evidence="2" key="1">
    <citation type="submission" date="2022-06" db="EMBL/GenBank/DDBJ databases">
        <title>Ornithinimicrobium HY1793.</title>
        <authorList>
            <person name="Huang Y."/>
        </authorList>
    </citation>
    <scope>NUCLEOTIDE SEQUENCE</scope>
    <source>
        <strain evidence="2">HY1793</strain>
    </source>
</reference>
<feature type="signal peptide" evidence="1">
    <location>
        <begin position="1"/>
        <end position="30"/>
    </location>
</feature>
<dbReference type="PROSITE" id="PS51257">
    <property type="entry name" value="PROKAR_LIPOPROTEIN"/>
    <property type="match status" value="1"/>
</dbReference>
<dbReference type="Proteomes" id="UP001056455">
    <property type="component" value="Chromosome"/>
</dbReference>
<gene>
    <name evidence="2" type="ORF">NF556_17820</name>
</gene>
<proteinExistence type="predicted"/>
<evidence type="ECO:0000313" key="3">
    <source>
        <dbReference type="Proteomes" id="UP001056455"/>
    </source>
</evidence>
<evidence type="ECO:0000313" key="2">
    <source>
        <dbReference type="EMBL" id="USQ79438.1"/>
    </source>
</evidence>
<keyword evidence="1" id="KW-0732">Signal</keyword>
<evidence type="ECO:0000256" key="1">
    <source>
        <dbReference type="SAM" id="SignalP"/>
    </source>
</evidence>
<name>A0ABY4YRN7_9MICO</name>
<keyword evidence="3" id="KW-1185">Reference proteome</keyword>
<evidence type="ECO:0008006" key="4">
    <source>
        <dbReference type="Google" id="ProtNLM"/>
    </source>
</evidence>
<sequence>MRIAASAQSRARRSASVLAVATAGALVLSACSSGGLSSGVAAVVDGQQITVADVQEATEQFNTLPVSPTTPTDVLTLLVYGDVAEEAHRAAGNPPIPDAQLLNDLRGGGLQNPADSTIDLYRAINHLQMAQALPATEDVDIEINPRYGAWDSTNAQVVAQTPTWITEVTEAAADGGAQN</sequence>